<evidence type="ECO:0000313" key="1">
    <source>
        <dbReference type="EMBL" id="SET10134.1"/>
    </source>
</evidence>
<accession>A0A1I0BUL6</accession>
<evidence type="ECO:0000313" key="2">
    <source>
        <dbReference type="Proteomes" id="UP000199800"/>
    </source>
</evidence>
<dbReference type="STRING" id="29364.SAMN04487772_10882"/>
<dbReference type="EMBL" id="FOHN01000008">
    <property type="protein sequence ID" value="SET10134.1"/>
    <property type="molecule type" value="Genomic_DNA"/>
</dbReference>
<keyword evidence="2" id="KW-1185">Reference proteome</keyword>
<proteinExistence type="predicted"/>
<protein>
    <submittedName>
        <fullName evidence="1">Uncharacterized protein</fullName>
    </submittedName>
</protein>
<reference evidence="1 2" key="1">
    <citation type="submission" date="2016-10" db="EMBL/GenBank/DDBJ databases">
        <authorList>
            <person name="de Groot N.N."/>
        </authorList>
    </citation>
    <scope>NUCLEOTIDE SEQUENCE [LARGE SCALE GENOMIC DNA]</scope>
    <source>
        <strain evidence="1 2">DSM 1801</strain>
    </source>
</reference>
<gene>
    <name evidence="1" type="ORF">SAMN04487772_10882</name>
</gene>
<sequence length="45" mass="4804">MSVMFFCSFVYVEGQRILSLGGAAAGIAYKCNRMDSVLLGACLPI</sequence>
<dbReference type="AlphaFoldDB" id="A0A1I0BUL6"/>
<organism evidence="1 2">
    <name type="scientific">[Clostridium] polysaccharolyticum</name>
    <dbReference type="NCBI Taxonomy" id="29364"/>
    <lineage>
        <taxon>Bacteria</taxon>
        <taxon>Bacillati</taxon>
        <taxon>Bacillota</taxon>
        <taxon>Clostridia</taxon>
        <taxon>Lachnospirales</taxon>
        <taxon>Lachnospiraceae</taxon>
    </lineage>
</organism>
<name>A0A1I0BUL6_9FIRM</name>
<dbReference type="RefSeq" id="WP_177180677.1">
    <property type="nucleotide sequence ID" value="NZ_FOHN01000008.1"/>
</dbReference>
<dbReference type="Proteomes" id="UP000199800">
    <property type="component" value="Unassembled WGS sequence"/>
</dbReference>